<sequence length="119" mass="13532">MKFKFKIWIETEDGKPLIGKGGVKLLRAIENTGSLSTASKTIGVSYKFAWEYVKRINEILNQSIEMRKGGKNAGGSKVSEKLDKILGIYEEAEKELSQVLEKYNKKLEEVLKEYSKKEV</sequence>
<keyword evidence="1" id="KW-0175">Coiled coil</keyword>
<name>A0AAQ4CQ72_9CREN</name>
<keyword evidence="3" id="KW-1185">Reference proteome</keyword>
<reference evidence="2 3" key="1">
    <citation type="journal article" date="2022" name="Microbiol. Resour. Announc.">
        <title>Complete Genome Sequence of the Hyperthermophilic and Acidophilic Archaeon Saccharolobus caldissimus Strain HS-3T.</title>
        <authorList>
            <person name="Sakai H.D."/>
            <person name="Kurosawa N."/>
        </authorList>
    </citation>
    <scope>NUCLEOTIDE SEQUENCE [LARGE SCALE GENOMIC DNA]</scope>
    <source>
        <strain evidence="2 3">JCM32116</strain>
    </source>
</reference>
<evidence type="ECO:0000313" key="3">
    <source>
        <dbReference type="Proteomes" id="UP001319921"/>
    </source>
</evidence>
<dbReference type="PANTHER" id="PTHR30432:SF1">
    <property type="entry name" value="DNA-BINDING TRANSCRIPTIONAL DUAL REGULATOR MODE"/>
    <property type="match status" value="1"/>
</dbReference>
<accession>A0AAQ4CQ72</accession>
<dbReference type="SUPFAM" id="SSF46785">
    <property type="entry name" value="Winged helix' DNA-binding domain"/>
    <property type="match status" value="1"/>
</dbReference>
<dbReference type="InterPro" id="IPR036390">
    <property type="entry name" value="WH_DNA-bd_sf"/>
</dbReference>
<proteinExistence type="predicted"/>
<dbReference type="Proteomes" id="UP001319921">
    <property type="component" value="Chromosome"/>
</dbReference>
<dbReference type="PANTHER" id="PTHR30432">
    <property type="entry name" value="TRANSCRIPTIONAL REGULATOR MODE"/>
    <property type="match status" value="1"/>
</dbReference>
<dbReference type="EMBL" id="AP025226">
    <property type="protein sequence ID" value="BDB97953.1"/>
    <property type="molecule type" value="Genomic_DNA"/>
</dbReference>
<dbReference type="KEGG" id="scas:SACC_09700"/>
<gene>
    <name evidence="2" type="ORF">SACC_09700</name>
</gene>
<dbReference type="RefSeq" id="WP_229571906.1">
    <property type="nucleotide sequence ID" value="NZ_AP025226.1"/>
</dbReference>
<dbReference type="InterPro" id="IPR051815">
    <property type="entry name" value="Molybdate_resp_trans_reg"/>
</dbReference>
<organism evidence="2 3">
    <name type="scientific">Saccharolobus caldissimus</name>
    <dbReference type="NCBI Taxonomy" id="1702097"/>
    <lineage>
        <taxon>Archaea</taxon>
        <taxon>Thermoproteota</taxon>
        <taxon>Thermoprotei</taxon>
        <taxon>Sulfolobales</taxon>
        <taxon>Sulfolobaceae</taxon>
        <taxon>Saccharolobus</taxon>
    </lineage>
</organism>
<dbReference type="GeneID" id="68865715"/>
<protein>
    <submittedName>
        <fullName evidence="2">Uncharacterized protein</fullName>
    </submittedName>
</protein>
<feature type="coiled-coil region" evidence="1">
    <location>
        <begin position="82"/>
        <end position="117"/>
    </location>
</feature>
<dbReference type="InterPro" id="IPR036388">
    <property type="entry name" value="WH-like_DNA-bd_sf"/>
</dbReference>
<evidence type="ECO:0000256" key="1">
    <source>
        <dbReference type="SAM" id="Coils"/>
    </source>
</evidence>
<evidence type="ECO:0000313" key="2">
    <source>
        <dbReference type="EMBL" id="BDB97953.1"/>
    </source>
</evidence>
<dbReference type="AlphaFoldDB" id="A0AAQ4CQ72"/>
<dbReference type="Gene3D" id="1.10.10.10">
    <property type="entry name" value="Winged helix-like DNA-binding domain superfamily/Winged helix DNA-binding domain"/>
    <property type="match status" value="1"/>
</dbReference>